<evidence type="ECO:0000256" key="6">
    <source>
        <dbReference type="ARBA" id="ARBA00022825"/>
    </source>
</evidence>
<evidence type="ECO:0000259" key="15">
    <source>
        <dbReference type="PROSITE" id="PS51787"/>
    </source>
</evidence>
<dbReference type="InterPro" id="IPR027065">
    <property type="entry name" value="Lon_Prtase"/>
</dbReference>
<dbReference type="SUPFAM" id="SSF54211">
    <property type="entry name" value="Ribosomal protein S5 domain 2-like"/>
    <property type="match status" value="1"/>
</dbReference>
<evidence type="ECO:0000256" key="4">
    <source>
        <dbReference type="ARBA" id="ARBA00022741"/>
    </source>
</evidence>
<dbReference type="PRINTS" id="PR00830">
    <property type="entry name" value="ENDOLAPTASE"/>
</dbReference>
<keyword evidence="2" id="KW-0963">Cytoplasm</keyword>
<feature type="domain" description="Lon N-terminal" evidence="15">
    <location>
        <begin position="17"/>
        <end position="278"/>
    </location>
</feature>
<dbReference type="InterPro" id="IPR003959">
    <property type="entry name" value="ATPase_AAA_core"/>
</dbReference>
<dbReference type="PIRSF" id="PIRSF001174">
    <property type="entry name" value="Lon_proteas"/>
    <property type="match status" value="1"/>
</dbReference>
<evidence type="ECO:0000313" key="16">
    <source>
        <dbReference type="EMBL" id="KAL2920036.1"/>
    </source>
</evidence>
<comment type="subcellular location">
    <subcellularLocation>
        <location evidence="1">Cytoplasm</location>
    </subcellularLocation>
</comment>
<keyword evidence="7 9" id="KW-0067">ATP-binding</keyword>
<dbReference type="SUPFAM" id="SSF88697">
    <property type="entry name" value="PUA domain-like"/>
    <property type="match status" value="1"/>
</dbReference>
<dbReference type="PANTHER" id="PTHR10046">
    <property type="entry name" value="ATP DEPENDENT LON PROTEASE FAMILY MEMBER"/>
    <property type="match status" value="1"/>
</dbReference>
<evidence type="ECO:0000256" key="10">
    <source>
        <dbReference type="PROSITE-ProRule" id="PRU01122"/>
    </source>
</evidence>
<dbReference type="Gene3D" id="3.30.230.10">
    <property type="match status" value="1"/>
</dbReference>
<dbReference type="InterPro" id="IPR003111">
    <property type="entry name" value="Lon_prtase_N"/>
</dbReference>
<dbReference type="InterPro" id="IPR020568">
    <property type="entry name" value="Ribosomal_Su5_D2-typ_SF"/>
</dbReference>
<evidence type="ECO:0000256" key="13">
    <source>
        <dbReference type="SAM" id="MobiDB-lite"/>
    </source>
</evidence>
<protein>
    <recommendedName>
        <fullName evidence="9 12">Lon protease homolog</fullName>
        <ecNumber evidence="9 12">3.4.21.-</ecNumber>
    </recommendedName>
</protein>
<sequence length="878" mass="95791">MSSRIPPPASVAVPPELPLIPMRNNRVLLPGIVMRMQITRPDTTALVDHLWLSFKRRETLVVGCVPLRPAPASAGAQSGTAPSSSAAAAAAASAAAERQRAGARQRIPRAFDPENGEDLSKPIPPEDLFGWGCAARILDISKTNSQERRLTQTTYLVTLEGIARFKVLEVTRNTPFLEASVKLFLEPEVPKGDMELQALVMSLRQAGNDLSQALSQLQLPSTVLSQLREMLGSTPAGQLADLFSSMIDLTLEEKLDILETVELKPRIEKVVSLINRQVQVFKISQKLQSTIENKLGKKQREFLLREQLEAIKKELGETDGGDGDDDAGDLAKRLADAKLPEDAQRAAQTELKRLKRMNPGMAEYQVIRTYLEWIIELPWSKATADNLDVTSSRGVLDSDHHGLDRVKTRIIEYLAVRKLKKDLRGPILCFVGPPGVGKTSLGRSIANALGRKFYRISLGGVRDEAEIRGHRRTYIGSLPGLIIQGLRRCGVNNPVFLLDEIDKLGRDFRGDPSSALLEVLDPEQNSTFSDHYLNIPFDLSNVLFIATANELDTVPAPLLDRMEIIQIPGYTFDEKLSIAKRYLLPKQIAAHGLDSGSISMADDVILKIATGYTHEAGVRSLEREIGAVCRFLAVEYSQAKESGREALFDGKVTQATLENILGAERYDDEIAERMGVPGVVTGLAYTSSGSGGLLFIEATATPGKGTLHLTGKLGDVIKESAQIGLTWVRANASKLGIQSAHKNVFEDTDVHIHFPAGAVPKDGPSAGVTIVTALVSLMTGSLVREHTAMTGEVTLRGQVLPVGGIKEKVLAAHRAGVNRIILPLRNQKDVQADIPHNVKGDIEFVYAKTLWDVLRAAFPLNTRYLQIGDDPAHPAARL</sequence>
<evidence type="ECO:0000256" key="11">
    <source>
        <dbReference type="RuleBase" id="RU000591"/>
    </source>
</evidence>
<dbReference type="Gene3D" id="1.20.5.5270">
    <property type="match status" value="1"/>
</dbReference>
<comment type="caution">
    <text evidence="16">The sequence shown here is derived from an EMBL/GenBank/DDBJ whole genome shotgun (WGS) entry which is preliminary data.</text>
</comment>
<dbReference type="PROSITE" id="PS51786">
    <property type="entry name" value="LON_PROTEOLYTIC"/>
    <property type="match status" value="1"/>
</dbReference>
<dbReference type="InterPro" id="IPR003593">
    <property type="entry name" value="AAA+_ATPase"/>
</dbReference>
<dbReference type="Gene3D" id="2.30.130.40">
    <property type="entry name" value="LON domain-like"/>
    <property type="match status" value="1"/>
</dbReference>
<dbReference type="Pfam" id="PF00004">
    <property type="entry name" value="AAA"/>
    <property type="match status" value="1"/>
</dbReference>
<dbReference type="InterPro" id="IPR004815">
    <property type="entry name" value="Lon_bac/euk-typ"/>
</dbReference>
<dbReference type="InterPro" id="IPR008269">
    <property type="entry name" value="Lon_proteolytic"/>
</dbReference>
<dbReference type="PROSITE" id="PS51787">
    <property type="entry name" value="LON_N"/>
    <property type="match status" value="1"/>
</dbReference>
<evidence type="ECO:0000256" key="9">
    <source>
        <dbReference type="PIRNR" id="PIRNR001174"/>
    </source>
</evidence>
<dbReference type="SMART" id="SM00382">
    <property type="entry name" value="AAA"/>
    <property type="match status" value="1"/>
</dbReference>
<keyword evidence="5 9" id="KW-0378">Hydrolase</keyword>
<evidence type="ECO:0000256" key="5">
    <source>
        <dbReference type="ARBA" id="ARBA00022801"/>
    </source>
</evidence>
<dbReference type="InterPro" id="IPR054594">
    <property type="entry name" value="Lon_lid"/>
</dbReference>
<organism evidence="16 17">
    <name type="scientific">Polyrhizophydium stewartii</name>
    <dbReference type="NCBI Taxonomy" id="2732419"/>
    <lineage>
        <taxon>Eukaryota</taxon>
        <taxon>Fungi</taxon>
        <taxon>Fungi incertae sedis</taxon>
        <taxon>Chytridiomycota</taxon>
        <taxon>Chytridiomycota incertae sedis</taxon>
        <taxon>Chytridiomycetes</taxon>
        <taxon>Rhizophydiales</taxon>
        <taxon>Rhizophydiales incertae sedis</taxon>
        <taxon>Polyrhizophydium</taxon>
    </lineage>
</organism>
<dbReference type="CDD" id="cd19500">
    <property type="entry name" value="RecA-like_Lon"/>
    <property type="match status" value="1"/>
</dbReference>
<evidence type="ECO:0000256" key="8">
    <source>
        <dbReference type="ARBA" id="ARBA00023016"/>
    </source>
</evidence>
<evidence type="ECO:0000256" key="1">
    <source>
        <dbReference type="ARBA" id="ARBA00004496"/>
    </source>
</evidence>
<dbReference type="Pfam" id="PF05362">
    <property type="entry name" value="Lon_C"/>
    <property type="match status" value="1"/>
</dbReference>
<dbReference type="NCBIfam" id="TIGR00763">
    <property type="entry name" value="lon"/>
    <property type="match status" value="1"/>
</dbReference>
<dbReference type="PROSITE" id="PS01046">
    <property type="entry name" value="LON_SER"/>
    <property type="match status" value="1"/>
</dbReference>
<evidence type="ECO:0000256" key="3">
    <source>
        <dbReference type="ARBA" id="ARBA00022670"/>
    </source>
</evidence>
<feature type="active site" evidence="10">
    <location>
        <position position="808"/>
    </location>
</feature>
<dbReference type="EC" id="3.4.21.-" evidence="9 12"/>
<dbReference type="SUPFAM" id="SSF52540">
    <property type="entry name" value="P-loop containing nucleoside triphosphate hydrolases"/>
    <property type="match status" value="1"/>
</dbReference>
<feature type="active site" evidence="10">
    <location>
        <position position="765"/>
    </location>
</feature>
<keyword evidence="8" id="KW-0346">Stress response</keyword>
<reference evidence="16 17" key="1">
    <citation type="submission" date="2023-09" db="EMBL/GenBank/DDBJ databases">
        <title>Pangenome analysis of Batrachochytrium dendrobatidis and related Chytrids.</title>
        <authorList>
            <person name="Yacoub M.N."/>
            <person name="Stajich J.E."/>
            <person name="James T.Y."/>
        </authorList>
    </citation>
    <scope>NUCLEOTIDE SEQUENCE [LARGE SCALE GENOMIC DNA]</scope>
    <source>
        <strain evidence="16 17">JEL0888</strain>
    </source>
</reference>
<gene>
    <name evidence="16" type="ORF">HK105_200102</name>
</gene>
<dbReference type="Proteomes" id="UP001527925">
    <property type="component" value="Unassembled WGS sequence"/>
</dbReference>
<dbReference type="Pfam" id="PF02190">
    <property type="entry name" value="LON_substr_bdg"/>
    <property type="match status" value="1"/>
</dbReference>
<dbReference type="InterPro" id="IPR046336">
    <property type="entry name" value="Lon_prtase_N_sf"/>
</dbReference>
<keyword evidence="4 9" id="KW-0547">Nucleotide-binding</keyword>
<dbReference type="HAMAP" id="MF_01973">
    <property type="entry name" value="lon_bact"/>
    <property type="match status" value="1"/>
</dbReference>
<evidence type="ECO:0000259" key="14">
    <source>
        <dbReference type="PROSITE" id="PS51786"/>
    </source>
</evidence>
<dbReference type="InterPro" id="IPR027543">
    <property type="entry name" value="Lon_bac"/>
</dbReference>
<accession>A0ABR4NKI1</accession>
<dbReference type="SMART" id="SM00464">
    <property type="entry name" value="LON"/>
    <property type="match status" value="1"/>
</dbReference>
<dbReference type="Gene3D" id="1.20.58.1480">
    <property type="match status" value="1"/>
</dbReference>
<keyword evidence="17" id="KW-1185">Reference proteome</keyword>
<dbReference type="InterPro" id="IPR008268">
    <property type="entry name" value="Peptidase_S16_AS"/>
</dbReference>
<feature type="region of interest" description="Disordered" evidence="13">
    <location>
        <begin position="90"/>
        <end position="122"/>
    </location>
</feature>
<evidence type="ECO:0000256" key="2">
    <source>
        <dbReference type="ARBA" id="ARBA00022490"/>
    </source>
</evidence>
<dbReference type="Pfam" id="PF22667">
    <property type="entry name" value="Lon_lid"/>
    <property type="match status" value="1"/>
</dbReference>
<dbReference type="Gene3D" id="3.40.50.300">
    <property type="entry name" value="P-loop containing nucleotide triphosphate hydrolases"/>
    <property type="match status" value="1"/>
</dbReference>
<dbReference type="Gene3D" id="1.10.8.60">
    <property type="match status" value="1"/>
</dbReference>
<evidence type="ECO:0000256" key="7">
    <source>
        <dbReference type="ARBA" id="ARBA00022840"/>
    </source>
</evidence>
<comment type="similarity">
    <text evidence="9 10 11">Belongs to the peptidase S16 family.</text>
</comment>
<dbReference type="EMBL" id="JADGIZ020000001">
    <property type="protein sequence ID" value="KAL2920036.1"/>
    <property type="molecule type" value="Genomic_DNA"/>
</dbReference>
<evidence type="ECO:0000313" key="17">
    <source>
        <dbReference type="Proteomes" id="UP001527925"/>
    </source>
</evidence>
<name>A0ABR4NKI1_9FUNG</name>
<keyword evidence="6 9" id="KW-0720">Serine protease</keyword>
<dbReference type="InterPro" id="IPR027417">
    <property type="entry name" value="P-loop_NTPase"/>
</dbReference>
<evidence type="ECO:0000256" key="12">
    <source>
        <dbReference type="RuleBase" id="RU000592"/>
    </source>
</evidence>
<feature type="domain" description="Lon proteolytic" evidence="14">
    <location>
        <begin position="674"/>
        <end position="860"/>
    </location>
</feature>
<dbReference type="InterPro" id="IPR015947">
    <property type="entry name" value="PUA-like_sf"/>
</dbReference>
<dbReference type="InterPro" id="IPR014721">
    <property type="entry name" value="Ribsml_uS5_D2-typ_fold_subgr"/>
</dbReference>
<keyword evidence="3 9" id="KW-0645">Protease</keyword>
<proteinExistence type="inferred from homology"/>